<sequence>MKKAYGLLFIVAILLLSVPSWAQNTSKNNYTGTWTNNSSWLDNSAPTNNGGYNPDITIQGYITRNGNLRIDNGTRLIVNDTLWIKGDFTLTGGGTLILGSNGLLIVSGNTNASGGSTIDLNGLFVALQNVNIANGINVDPNGAEPYVFGTTTYAGTNYSGYVPGESALQNNRPDLYAQIMNGTLPIELLFFSASATSNSVALLWTTAMEENFDFFTVERAGADLQFKALGTLKGQGFSNAPVDYQFSDKAPLQGVNYYRLKATDLDGTVEYHKIISAWFEGPTSIQLYPNPVENYQFTIAGSATHLKIMNLMGDVILAQPLTESTQTVDLPQQTKAGSYIAVFIHADGLQEKHSLIVR</sequence>
<dbReference type="InterPro" id="IPR026444">
    <property type="entry name" value="Secre_tail"/>
</dbReference>
<feature type="signal peptide" evidence="1">
    <location>
        <begin position="1"/>
        <end position="22"/>
    </location>
</feature>
<protein>
    <submittedName>
        <fullName evidence="2">T9SS type A sorting domain-containing protein</fullName>
    </submittedName>
</protein>
<reference evidence="2" key="2">
    <citation type="journal article" date="2024" name="Antonie Van Leeuwenhoek">
        <title>Roseihalotalea indica gen. nov., sp. nov., a halophilic Bacteroidetes from mesopelagic Southwest Indian Ocean with higher carbohydrate metabolic potential.</title>
        <authorList>
            <person name="Chen B."/>
            <person name="Zhang M."/>
            <person name="Lin D."/>
            <person name="Ye J."/>
            <person name="Tang K."/>
        </authorList>
    </citation>
    <scope>NUCLEOTIDE SEQUENCE</scope>
    <source>
        <strain evidence="2">TK19036</strain>
    </source>
</reference>
<dbReference type="NCBIfam" id="TIGR04183">
    <property type="entry name" value="Por_Secre_tail"/>
    <property type="match status" value="1"/>
</dbReference>
<dbReference type="AlphaFoldDB" id="A0AA49JE56"/>
<evidence type="ECO:0000256" key="1">
    <source>
        <dbReference type="SAM" id="SignalP"/>
    </source>
</evidence>
<gene>
    <name evidence="2" type="ORF">K4G66_02665</name>
</gene>
<name>A0AA49JE56_9BACT</name>
<dbReference type="EMBL" id="CP120682">
    <property type="protein sequence ID" value="WKN37613.1"/>
    <property type="molecule type" value="Genomic_DNA"/>
</dbReference>
<evidence type="ECO:0000313" key="2">
    <source>
        <dbReference type="EMBL" id="WKN37613.1"/>
    </source>
</evidence>
<proteinExistence type="predicted"/>
<accession>A0AA49JE56</accession>
<feature type="chain" id="PRO_5041469167" evidence="1">
    <location>
        <begin position="23"/>
        <end position="358"/>
    </location>
</feature>
<reference evidence="2" key="1">
    <citation type="journal article" date="2023" name="Comput. Struct. Biotechnol. J.">
        <title>Discovery of a novel marine Bacteroidetes with a rich repertoire of carbohydrate-active enzymes.</title>
        <authorList>
            <person name="Chen B."/>
            <person name="Liu G."/>
            <person name="Chen Q."/>
            <person name="Wang H."/>
            <person name="Liu L."/>
            <person name="Tang K."/>
        </authorList>
    </citation>
    <scope>NUCLEOTIDE SEQUENCE</scope>
    <source>
        <strain evidence="2">TK19036</strain>
    </source>
</reference>
<keyword evidence="1" id="KW-0732">Signal</keyword>
<organism evidence="2">
    <name type="scientific">Roseihalotalea indica</name>
    <dbReference type="NCBI Taxonomy" id="2867963"/>
    <lineage>
        <taxon>Bacteria</taxon>
        <taxon>Pseudomonadati</taxon>
        <taxon>Bacteroidota</taxon>
        <taxon>Cytophagia</taxon>
        <taxon>Cytophagales</taxon>
        <taxon>Catalimonadaceae</taxon>
        <taxon>Roseihalotalea</taxon>
    </lineage>
</organism>